<accession>A0A5N6KXS1</accession>
<protein>
    <recommendedName>
        <fullName evidence="4">Glycine-rich domain-containing protein-like</fullName>
    </recommendedName>
</protein>
<dbReference type="EMBL" id="VIBQ01000017">
    <property type="protein sequence ID" value="KAB8360599.1"/>
    <property type="molecule type" value="Genomic_DNA"/>
</dbReference>
<comment type="caution">
    <text evidence="2">The sequence shown here is derived from an EMBL/GenBank/DDBJ whole genome shotgun (WGS) entry which is preliminary data.</text>
</comment>
<dbReference type="InterPro" id="IPR009836">
    <property type="entry name" value="GRDP-like"/>
</dbReference>
<keyword evidence="3" id="KW-1185">Reference proteome</keyword>
<feature type="region of interest" description="Disordered" evidence="1">
    <location>
        <begin position="1"/>
        <end position="28"/>
    </location>
</feature>
<feature type="region of interest" description="Disordered" evidence="1">
    <location>
        <begin position="648"/>
        <end position="675"/>
    </location>
</feature>
<organism evidence="2 3">
    <name type="scientific">Carpinus fangiana</name>
    <dbReference type="NCBI Taxonomy" id="176857"/>
    <lineage>
        <taxon>Eukaryota</taxon>
        <taxon>Viridiplantae</taxon>
        <taxon>Streptophyta</taxon>
        <taxon>Embryophyta</taxon>
        <taxon>Tracheophyta</taxon>
        <taxon>Spermatophyta</taxon>
        <taxon>Magnoliopsida</taxon>
        <taxon>eudicotyledons</taxon>
        <taxon>Gunneridae</taxon>
        <taxon>Pentapetalae</taxon>
        <taxon>rosids</taxon>
        <taxon>fabids</taxon>
        <taxon>Fagales</taxon>
        <taxon>Betulaceae</taxon>
        <taxon>Carpinus</taxon>
    </lineage>
</organism>
<evidence type="ECO:0008006" key="4">
    <source>
        <dbReference type="Google" id="ProtNLM"/>
    </source>
</evidence>
<dbReference type="Pfam" id="PF07173">
    <property type="entry name" value="GRDP-like"/>
    <property type="match status" value="1"/>
</dbReference>
<gene>
    <name evidence="2" type="ORF">FH972_024337</name>
</gene>
<dbReference type="PANTHER" id="PTHR34365:SF7">
    <property type="entry name" value="GLYCINE-RICH DOMAIN-CONTAINING PROTEIN 1"/>
    <property type="match status" value="1"/>
</dbReference>
<proteinExistence type="predicted"/>
<name>A0A5N6KXS1_9ROSI</name>
<dbReference type="AlphaFoldDB" id="A0A5N6KXS1"/>
<evidence type="ECO:0000313" key="3">
    <source>
        <dbReference type="Proteomes" id="UP000327013"/>
    </source>
</evidence>
<feature type="region of interest" description="Disordered" evidence="1">
    <location>
        <begin position="698"/>
        <end position="725"/>
    </location>
</feature>
<feature type="compositionally biased region" description="Basic and acidic residues" evidence="1">
    <location>
        <begin position="1"/>
        <end position="14"/>
    </location>
</feature>
<dbReference type="Proteomes" id="UP000327013">
    <property type="component" value="Unassembled WGS sequence"/>
</dbReference>
<sequence length="834" mass="94067">MDTKKDDTSSRGQEDLAPPPYSENVSQEQATAVLSDLKIDPSADASIPPAHNPTSHNVVIHLKLLHAIQHLRNDISNQENLWGLSDSFLPPPEAPGTPMTEAAIKIETVRKRIQEKRWAIFVARASERFNRWWQALRTTYGTGSLTFQWFDPSNGDILARTVPRSSQARNLSKDQLPPLDILMVWHAFMLNPRSYLEDCLRQGMMRFWHYGLPWAAIDASLDESEVYDPGSNARFNFHKMTGNMAWQNTICAVEMRVGCPSCRFSSMPTFPQWLENEDLNTSTTQPVPWTTVEKLLSQEHEELTKMAAGVIYNHDRLVVRVNSIMSAASGYADPEFSVSCHKCNRLIKHDNLRADKLVHDILRFWRPNEILSDRFLVKSVWNTQPMPGTILTMHGTPRLADSTSDMGHDVRFFPNRLCDVLVNRFCQSSDSKKPKLPFSMNDLRSKFESACKDNRTLAYCQDKSGSRTPSRTRVTPKERIFLRKTFSHYWDNASPFALDLVGAVIRQGSFIEKMVKIDWLHSPTILSTASRVIQKYTRFMTIIAADTSRMAVPTLDVDLAWHTHQLDPGSYYNYTTEKTKGIFVNHDDKVAETALSNGFLRTSEQYQHMFGEPYSECTCWYCEIIRVSYTSLTKRLFRRSNVSQIQDQLHGVPSDPDRSPHISAHSTIRPRSDDPNYEQPFDFQMAWLRRRFETARQRARKDGRPEPVMPQWLSKDGTARRRQEQERWKKAAQEDHGYTHAYAFAAYPIVPFYGWGQAPYMCDPDVNANTYAANPACASMQTGGYGACCQGFCGGTVSAGACGGGMRSGAAGCHAGGGTCGGGCCSGNCSSCGG</sequence>
<evidence type="ECO:0000313" key="2">
    <source>
        <dbReference type="EMBL" id="KAB8360599.1"/>
    </source>
</evidence>
<dbReference type="OrthoDB" id="2684236at2759"/>
<dbReference type="PANTHER" id="PTHR34365">
    <property type="entry name" value="ENOLASE (DUF1399)"/>
    <property type="match status" value="1"/>
</dbReference>
<reference evidence="2 3" key="1">
    <citation type="submission" date="2019-06" db="EMBL/GenBank/DDBJ databases">
        <title>A chromosomal-level reference genome of Carpinus fangiana (Coryloideae, Betulaceae).</title>
        <authorList>
            <person name="Yang X."/>
            <person name="Wang Z."/>
            <person name="Zhang L."/>
            <person name="Hao G."/>
            <person name="Liu J."/>
            <person name="Yang Y."/>
        </authorList>
    </citation>
    <scope>NUCLEOTIDE SEQUENCE [LARGE SCALE GENOMIC DNA]</scope>
    <source>
        <strain evidence="2">Cfa_2016G</strain>
        <tissue evidence="2">Leaf</tissue>
    </source>
</reference>
<evidence type="ECO:0000256" key="1">
    <source>
        <dbReference type="SAM" id="MobiDB-lite"/>
    </source>
</evidence>